<accession>A0A8H4W146</accession>
<protein>
    <submittedName>
        <fullName evidence="7">Uncharacterized protein</fullName>
    </submittedName>
</protein>
<evidence type="ECO:0000256" key="2">
    <source>
        <dbReference type="ARBA" id="ARBA00022692"/>
    </source>
</evidence>
<name>A0A8H4W146_9HELO</name>
<evidence type="ECO:0000256" key="6">
    <source>
        <dbReference type="SAM" id="Phobius"/>
    </source>
</evidence>
<keyword evidence="8" id="KW-1185">Reference proteome</keyword>
<comment type="subcellular location">
    <subcellularLocation>
        <location evidence="1">Membrane</location>
        <topology evidence="1">Single-pass membrane protein</topology>
    </subcellularLocation>
</comment>
<dbReference type="AlphaFoldDB" id="A0A8H4W146"/>
<feature type="compositionally biased region" description="Low complexity" evidence="5">
    <location>
        <begin position="109"/>
        <end position="128"/>
    </location>
</feature>
<dbReference type="Proteomes" id="UP000566819">
    <property type="component" value="Unassembled WGS sequence"/>
</dbReference>
<gene>
    <name evidence="7" type="ORF">G7Y89_g10267</name>
</gene>
<keyword evidence="3 6" id="KW-1133">Transmembrane helix</keyword>
<feature type="region of interest" description="Disordered" evidence="5">
    <location>
        <begin position="268"/>
        <end position="301"/>
    </location>
</feature>
<evidence type="ECO:0000256" key="4">
    <source>
        <dbReference type="ARBA" id="ARBA00023136"/>
    </source>
</evidence>
<comment type="caution">
    <text evidence="7">The sequence shown here is derived from an EMBL/GenBank/DDBJ whole genome shotgun (WGS) entry which is preliminary data.</text>
</comment>
<dbReference type="GO" id="GO:0016020">
    <property type="term" value="C:membrane"/>
    <property type="evidence" value="ECO:0007669"/>
    <property type="project" value="UniProtKB-SubCell"/>
</dbReference>
<evidence type="ECO:0000313" key="7">
    <source>
        <dbReference type="EMBL" id="KAF4627885.1"/>
    </source>
</evidence>
<evidence type="ECO:0000256" key="5">
    <source>
        <dbReference type="SAM" id="MobiDB-lite"/>
    </source>
</evidence>
<evidence type="ECO:0000313" key="8">
    <source>
        <dbReference type="Proteomes" id="UP000566819"/>
    </source>
</evidence>
<keyword evidence="2 6" id="KW-0812">Transmembrane</keyword>
<sequence length="372" mass="39867">MAEGTSGYFCCPDGYSPVTLYGPYVCEGNFGINPPITAAITQFDSSTGFEGGNTNVITTLYASVGPGSSNGVGADVDCAGIPVAWETTDTEILRLLNITLTSKSVIISPTTSTTNGTTSRTSSATSTTAPPKDLPKGAVEGIAIGVSLGALLFVGGIYLFWRRRRARLRAAGGESGTPPNTHELITGSNAHELMTKWNIPELPSKHGISQAPELKDIHIPNQDDQDPPRTAQLELPAEVHSPLFELDPTPSHLENPSSQELDLAAGSTRIGEGSKIPARKPVPSRSGESSQQDTANEAKEKKLKILKERIERIRRDKERLGQIKRLTELEEATNAEILEGQSSLGGPSTQIDVLKELEEEAKAEIMETQRQL</sequence>
<organism evidence="7 8">
    <name type="scientific">Cudoniella acicularis</name>
    <dbReference type="NCBI Taxonomy" id="354080"/>
    <lineage>
        <taxon>Eukaryota</taxon>
        <taxon>Fungi</taxon>
        <taxon>Dikarya</taxon>
        <taxon>Ascomycota</taxon>
        <taxon>Pezizomycotina</taxon>
        <taxon>Leotiomycetes</taxon>
        <taxon>Helotiales</taxon>
        <taxon>Tricladiaceae</taxon>
        <taxon>Cudoniella</taxon>
    </lineage>
</organism>
<reference evidence="7 8" key="1">
    <citation type="submission" date="2020-03" db="EMBL/GenBank/DDBJ databases">
        <title>Draft Genome Sequence of Cudoniella acicularis.</title>
        <authorList>
            <person name="Buettner E."/>
            <person name="Kellner H."/>
        </authorList>
    </citation>
    <scope>NUCLEOTIDE SEQUENCE [LARGE SCALE GENOMIC DNA]</scope>
    <source>
        <strain evidence="7 8">DSM 108380</strain>
    </source>
</reference>
<feature type="transmembrane region" description="Helical" evidence="6">
    <location>
        <begin position="141"/>
        <end position="161"/>
    </location>
</feature>
<feature type="region of interest" description="Disordered" evidence="5">
    <location>
        <begin position="109"/>
        <end position="136"/>
    </location>
</feature>
<proteinExistence type="predicted"/>
<feature type="compositionally biased region" description="Polar residues" evidence="5">
    <location>
        <begin position="286"/>
        <end position="295"/>
    </location>
</feature>
<dbReference type="InterPro" id="IPR051694">
    <property type="entry name" value="Immunoregulatory_rcpt-like"/>
</dbReference>
<dbReference type="GO" id="GO:0071944">
    <property type="term" value="C:cell periphery"/>
    <property type="evidence" value="ECO:0007669"/>
    <property type="project" value="UniProtKB-ARBA"/>
</dbReference>
<evidence type="ECO:0000256" key="3">
    <source>
        <dbReference type="ARBA" id="ARBA00022989"/>
    </source>
</evidence>
<dbReference type="PANTHER" id="PTHR15549">
    <property type="entry name" value="PAIRED IMMUNOGLOBULIN-LIKE TYPE 2 RECEPTOR"/>
    <property type="match status" value="1"/>
</dbReference>
<evidence type="ECO:0000256" key="1">
    <source>
        <dbReference type="ARBA" id="ARBA00004167"/>
    </source>
</evidence>
<dbReference type="EMBL" id="JAAMPI010000895">
    <property type="protein sequence ID" value="KAF4627885.1"/>
    <property type="molecule type" value="Genomic_DNA"/>
</dbReference>
<dbReference type="PANTHER" id="PTHR15549:SF30">
    <property type="entry name" value="MID2 DOMAIN-CONTAINING PROTEIN"/>
    <property type="match status" value="1"/>
</dbReference>
<keyword evidence="4 6" id="KW-0472">Membrane</keyword>